<name>A0ACC1TRU9_9AGAR</name>
<comment type="caution">
    <text evidence="1">The sequence shown here is derived from an EMBL/GenBank/DDBJ whole genome shotgun (WGS) entry which is preliminary data.</text>
</comment>
<organism evidence="1 2">
    <name type="scientific">Lentinula aff. lateritia</name>
    <dbReference type="NCBI Taxonomy" id="2804960"/>
    <lineage>
        <taxon>Eukaryota</taxon>
        <taxon>Fungi</taxon>
        <taxon>Dikarya</taxon>
        <taxon>Basidiomycota</taxon>
        <taxon>Agaricomycotina</taxon>
        <taxon>Agaricomycetes</taxon>
        <taxon>Agaricomycetidae</taxon>
        <taxon>Agaricales</taxon>
        <taxon>Marasmiineae</taxon>
        <taxon>Omphalotaceae</taxon>
        <taxon>Lentinula</taxon>
    </lineage>
</organism>
<evidence type="ECO:0000313" key="1">
    <source>
        <dbReference type="EMBL" id="KAJ3807316.1"/>
    </source>
</evidence>
<feature type="non-terminal residue" evidence="1">
    <location>
        <position position="1"/>
    </location>
</feature>
<evidence type="ECO:0000313" key="2">
    <source>
        <dbReference type="Proteomes" id="UP001163835"/>
    </source>
</evidence>
<dbReference type="EMBL" id="MU795318">
    <property type="protein sequence ID" value="KAJ3807316.1"/>
    <property type="molecule type" value="Genomic_DNA"/>
</dbReference>
<gene>
    <name evidence="1" type="ORF">F5876DRAFT_23899</name>
</gene>
<feature type="non-terminal residue" evidence="1">
    <location>
        <position position="102"/>
    </location>
</feature>
<dbReference type="Proteomes" id="UP001163835">
    <property type="component" value="Unassembled WGS sequence"/>
</dbReference>
<proteinExistence type="predicted"/>
<sequence>PFGKLNIITCGDPAQLPPPRAKPLFDHELVKYYESTHLNALNSKTQYKVKGIQAWHQIDKVVVLSEIMHQKGDDVLIDILSRLRTGTCTQVDKDILDKYVLG</sequence>
<keyword evidence="2" id="KW-1185">Reference proteome</keyword>
<reference evidence="1" key="1">
    <citation type="submission" date="2022-09" db="EMBL/GenBank/DDBJ databases">
        <title>A Global Phylogenomic Analysis of the Shiitake Genus Lentinula.</title>
        <authorList>
            <consortium name="DOE Joint Genome Institute"/>
            <person name="Sierra-Patev S."/>
            <person name="Min B."/>
            <person name="Naranjo-Ortiz M."/>
            <person name="Looney B."/>
            <person name="Konkel Z."/>
            <person name="Slot J.C."/>
            <person name="Sakamoto Y."/>
            <person name="Steenwyk J.L."/>
            <person name="Rokas A."/>
            <person name="Carro J."/>
            <person name="Camarero S."/>
            <person name="Ferreira P."/>
            <person name="Molpeceres G."/>
            <person name="Ruiz-Duenas F.J."/>
            <person name="Serrano A."/>
            <person name="Henrissat B."/>
            <person name="Drula E."/>
            <person name="Hughes K.W."/>
            <person name="Mata J.L."/>
            <person name="Ishikawa N.K."/>
            <person name="Vargas-Isla R."/>
            <person name="Ushijima S."/>
            <person name="Smith C.A."/>
            <person name="Ahrendt S."/>
            <person name="Andreopoulos W."/>
            <person name="He G."/>
            <person name="Labutti K."/>
            <person name="Lipzen A."/>
            <person name="Ng V."/>
            <person name="Riley R."/>
            <person name="Sandor L."/>
            <person name="Barry K."/>
            <person name="Martinez A.T."/>
            <person name="Xiao Y."/>
            <person name="Gibbons J.G."/>
            <person name="Terashima K."/>
            <person name="Grigoriev I.V."/>
            <person name="Hibbett D.S."/>
        </authorList>
    </citation>
    <scope>NUCLEOTIDE SEQUENCE</scope>
    <source>
        <strain evidence="1">TMI1499</strain>
    </source>
</reference>
<protein>
    <submittedName>
        <fullName evidence="1">Uncharacterized protein</fullName>
    </submittedName>
</protein>
<accession>A0ACC1TRU9</accession>